<feature type="transmembrane region" description="Helical" evidence="1">
    <location>
        <begin position="12"/>
        <end position="32"/>
    </location>
</feature>
<comment type="caution">
    <text evidence="2">The sequence shown here is derived from an EMBL/GenBank/DDBJ whole genome shotgun (WGS) entry which is preliminary data.</text>
</comment>
<evidence type="ECO:0000313" key="2">
    <source>
        <dbReference type="EMBL" id="GMH18593.1"/>
    </source>
</evidence>
<protein>
    <submittedName>
        <fullName evidence="2">Uncharacterized protein</fullName>
    </submittedName>
</protein>
<accession>A0AAD3SW30</accession>
<organism evidence="2 3">
    <name type="scientific">Nepenthes gracilis</name>
    <name type="common">Slender pitcher plant</name>
    <dbReference type="NCBI Taxonomy" id="150966"/>
    <lineage>
        <taxon>Eukaryota</taxon>
        <taxon>Viridiplantae</taxon>
        <taxon>Streptophyta</taxon>
        <taxon>Embryophyta</taxon>
        <taxon>Tracheophyta</taxon>
        <taxon>Spermatophyta</taxon>
        <taxon>Magnoliopsida</taxon>
        <taxon>eudicotyledons</taxon>
        <taxon>Gunneridae</taxon>
        <taxon>Pentapetalae</taxon>
        <taxon>Caryophyllales</taxon>
        <taxon>Nepenthaceae</taxon>
        <taxon>Nepenthes</taxon>
    </lineage>
</organism>
<keyword evidence="3" id="KW-1185">Reference proteome</keyword>
<evidence type="ECO:0000313" key="3">
    <source>
        <dbReference type="Proteomes" id="UP001279734"/>
    </source>
</evidence>
<reference evidence="2" key="1">
    <citation type="submission" date="2023-05" db="EMBL/GenBank/DDBJ databases">
        <title>Nepenthes gracilis genome sequencing.</title>
        <authorList>
            <person name="Fukushima K."/>
        </authorList>
    </citation>
    <scope>NUCLEOTIDE SEQUENCE</scope>
    <source>
        <strain evidence="2">SING2019-196</strain>
    </source>
</reference>
<keyword evidence="1" id="KW-0812">Transmembrane</keyword>
<dbReference type="EMBL" id="BSYO01000019">
    <property type="protein sequence ID" value="GMH18593.1"/>
    <property type="molecule type" value="Genomic_DNA"/>
</dbReference>
<sequence length="97" mass="10710">MVIQGGVNGWEHSQFTILCCWMVLLQPMIVVIGDRIHHRVDIGGRWYQCQLYVNPYWYCCTAVGFCAEFAPGGSAGCGVVVAVQCRDGKLLSEVAAR</sequence>
<keyword evidence="1" id="KW-0472">Membrane</keyword>
<dbReference type="AlphaFoldDB" id="A0AAD3SW30"/>
<name>A0AAD3SW30_NEPGR</name>
<evidence type="ECO:0000256" key="1">
    <source>
        <dbReference type="SAM" id="Phobius"/>
    </source>
</evidence>
<gene>
    <name evidence="2" type="ORF">Nepgr_020434</name>
</gene>
<dbReference type="Proteomes" id="UP001279734">
    <property type="component" value="Unassembled WGS sequence"/>
</dbReference>
<keyword evidence="1" id="KW-1133">Transmembrane helix</keyword>
<proteinExistence type="predicted"/>